<dbReference type="RefSeq" id="WP_015771334.1">
    <property type="nucleotide sequence ID" value="NC_013174.1"/>
</dbReference>
<evidence type="ECO:0000313" key="6">
    <source>
        <dbReference type="Proteomes" id="UP000000628"/>
    </source>
</evidence>
<dbReference type="Proteomes" id="UP000000628">
    <property type="component" value="Chromosome"/>
</dbReference>
<feature type="domain" description="Methyltransferase small" evidence="4">
    <location>
        <begin position="37"/>
        <end position="180"/>
    </location>
</feature>
<sequence>MVSDAQAPQGTNQYFDVSPTSKDDTRVIPVRLDGRDVEVMTSAGVFSPGHIDTGTSVLLRTVGAPPSGTVVDVGCGWGPIALTMAMRNPDAQVWAVDVNERSVALTARNAQRLDLHCINAVLASDIPEDFVVDELWSNPPIRIGKEALHALITQWLVRLRPGGRAVWVVQRHLGADSLMRWMNAQFAGEDRVTPGRYVTTKRASAKGFRVLETVHVAEQVARPDH</sequence>
<dbReference type="InterPro" id="IPR029063">
    <property type="entry name" value="SAM-dependent_MTases_sf"/>
</dbReference>
<evidence type="ECO:0000256" key="3">
    <source>
        <dbReference type="SAM" id="MobiDB-lite"/>
    </source>
</evidence>
<dbReference type="PANTHER" id="PTHR47816:SF4">
    <property type="entry name" value="RIBOSOMAL RNA SMALL SUBUNIT METHYLTRANSFERASE C"/>
    <property type="match status" value="1"/>
</dbReference>
<dbReference type="eggNOG" id="COG2813">
    <property type="taxonomic scope" value="Bacteria"/>
</dbReference>
<organism evidence="5 6">
    <name type="scientific">Jonesia denitrificans (strain ATCC 14870 / DSM 20603 / BCRC 15368 / CIP 55.134 / JCM 11481 / NBRC 15587 / NCTC 10816 / Prevot 55134)</name>
    <name type="common">Listeria denitrificans</name>
    <dbReference type="NCBI Taxonomy" id="471856"/>
    <lineage>
        <taxon>Bacteria</taxon>
        <taxon>Bacillati</taxon>
        <taxon>Actinomycetota</taxon>
        <taxon>Actinomycetes</taxon>
        <taxon>Micrococcales</taxon>
        <taxon>Jonesiaceae</taxon>
        <taxon>Jonesia</taxon>
    </lineage>
</organism>
<dbReference type="AlphaFoldDB" id="C7R3H0"/>
<dbReference type="PANTHER" id="PTHR47816">
    <property type="entry name" value="RIBOSOMAL RNA SMALL SUBUNIT METHYLTRANSFERASE C"/>
    <property type="match status" value="1"/>
</dbReference>
<evidence type="ECO:0000256" key="1">
    <source>
        <dbReference type="ARBA" id="ARBA00022603"/>
    </source>
</evidence>
<accession>C7R3H0</accession>
<feature type="compositionally biased region" description="Polar residues" evidence="3">
    <location>
        <begin position="1"/>
        <end position="20"/>
    </location>
</feature>
<protein>
    <submittedName>
        <fullName evidence="5">Methyltransferase small</fullName>
    </submittedName>
</protein>
<dbReference type="GO" id="GO:0032259">
    <property type="term" value="P:methylation"/>
    <property type="evidence" value="ECO:0007669"/>
    <property type="project" value="UniProtKB-KW"/>
</dbReference>
<dbReference type="GO" id="GO:0008757">
    <property type="term" value="F:S-adenosylmethionine-dependent methyltransferase activity"/>
    <property type="evidence" value="ECO:0007669"/>
    <property type="project" value="InterPro"/>
</dbReference>
<evidence type="ECO:0000256" key="2">
    <source>
        <dbReference type="ARBA" id="ARBA00022679"/>
    </source>
</evidence>
<dbReference type="InterPro" id="IPR046977">
    <property type="entry name" value="RsmC/RlmG"/>
</dbReference>
<dbReference type="SUPFAM" id="SSF53335">
    <property type="entry name" value="S-adenosyl-L-methionine-dependent methyltransferases"/>
    <property type="match status" value="1"/>
</dbReference>
<gene>
    <name evidence="5" type="ordered locus">Jden_1050</name>
</gene>
<dbReference type="STRING" id="471856.Jden_1050"/>
<dbReference type="OrthoDB" id="9764961at2"/>
<proteinExistence type="predicted"/>
<keyword evidence="6" id="KW-1185">Reference proteome</keyword>
<feature type="region of interest" description="Disordered" evidence="3">
    <location>
        <begin position="1"/>
        <end position="22"/>
    </location>
</feature>
<keyword evidence="2 5" id="KW-0808">Transferase</keyword>
<dbReference type="EMBL" id="CP001706">
    <property type="protein sequence ID" value="ACV08706.1"/>
    <property type="molecule type" value="Genomic_DNA"/>
</dbReference>
<dbReference type="InterPro" id="IPR007848">
    <property type="entry name" value="Small_mtfrase_dom"/>
</dbReference>
<reference evidence="5 6" key="1">
    <citation type="journal article" date="2009" name="Stand. Genomic Sci.">
        <title>Complete genome sequence of Jonesia denitrificans type strain (Prevot 55134).</title>
        <authorList>
            <person name="Pukall R."/>
            <person name="Gehrich-Schroter G."/>
            <person name="Lapidus A."/>
            <person name="Nolan M."/>
            <person name="Glavina Del Rio T."/>
            <person name="Lucas S."/>
            <person name="Chen F."/>
            <person name="Tice H."/>
            <person name="Pitluck S."/>
            <person name="Cheng J.F."/>
            <person name="Copeland A."/>
            <person name="Saunders E."/>
            <person name="Brettin T."/>
            <person name="Detter J.C."/>
            <person name="Bruce D."/>
            <person name="Goodwin L."/>
            <person name="Pati A."/>
            <person name="Ivanova N."/>
            <person name="Mavromatis K."/>
            <person name="Ovchinnikova G."/>
            <person name="Chen A."/>
            <person name="Palaniappan K."/>
            <person name="Land M."/>
            <person name="Hauser L."/>
            <person name="Chang Y.J."/>
            <person name="Jeffries C.D."/>
            <person name="Chain P."/>
            <person name="Goker M."/>
            <person name="Bristow J."/>
            <person name="Eisen J.A."/>
            <person name="Markowitz V."/>
            <person name="Hugenholtz P."/>
            <person name="Kyrpides N.C."/>
            <person name="Klenk H.P."/>
            <person name="Han C."/>
        </authorList>
    </citation>
    <scope>NUCLEOTIDE SEQUENCE [LARGE SCALE GENOMIC DNA]</scope>
    <source>
        <strain evidence="6">ATCC 14870 / DSM 20603 / BCRC 15368 / CIP 55.134 / JCM 11481 / NBRC 15587 / NCTC 10816 / Prevot 55134</strain>
    </source>
</reference>
<name>C7R3H0_JONDD</name>
<dbReference type="Gene3D" id="3.40.50.150">
    <property type="entry name" value="Vaccinia Virus protein VP39"/>
    <property type="match status" value="1"/>
</dbReference>
<dbReference type="HOGENOM" id="CLU_018398_7_0_11"/>
<evidence type="ECO:0000313" key="5">
    <source>
        <dbReference type="EMBL" id="ACV08706.1"/>
    </source>
</evidence>
<dbReference type="KEGG" id="jde:Jden_1050"/>
<evidence type="ECO:0000259" key="4">
    <source>
        <dbReference type="Pfam" id="PF05175"/>
    </source>
</evidence>
<dbReference type="CDD" id="cd02440">
    <property type="entry name" value="AdoMet_MTases"/>
    <property type="match status" value="1"/>
</dbReference>
<keyword evidence="1 5" id="KW-0489">Methyltransferase</keyword>
<dbReference type="Pfam" id="PF05175">
    <property type="entry name" value="MTS"/>
    <property type="match status" value="1"/>
</dbReference>